<evidence type="ECO:0000313" key="3">
    <source>
        <dbReference type="EMBL" id="MCD9560595.1"/>
    </source>
</evidence>
<accession>A0ABS8UQ23</accession>
<comment type="caution">
    <text evidence="3">The sequence shown here is derived from an EMBL/GenBank/DDBJ whole genome shotgun (WGS) entry which is preliminary data.</text>
</comment>
<evidence type="ECO:0000256" key="1">
    <source>
        <dbReference type="SAM" id="MobiDB-lite"/>
    </source>
</evidence>
<proteinExistence type="predicted"/>
<feature type="compositionally biased region" description="Polar residues" evidence="1">
    <location>
        <begin position="1"/>
        <end position="12"/>
    </location>
</feature>
<feature type="region of interest" description="Disordered" evidence="1">
    <location>
        <begin position="1"/>
        <end position="34"/>
    </location>
</feature>
<dbReference type="InterPro" id="IPR039844">
    <property type="entry name" value="URB1"/>
</dbReference>
<protein>
    <recommendedName>
        <fullName evidence="2">URB1 N-terminal domain-containing protein</fullName>
    </recommendedName>
</protein>
<feature type="compositionally biased region" description="Polar residues" evidence="1">
    <location>
        <begin position="19"/>
        <end position="34"/>
    </location>
</feature>
<organism evidence="3 4">
    <name type="scientific">Datura stramonium</name>
    <name type="common">Jimsonweed</name>
    <name type="synonym">Common thornapple</name>
    <dbReference type="NCBI Taxonomy" id="4076"/>
    <lineage>
        <taxon>Eukaryota</taxon>
        <taxon>Viridiplantae</taxon>
        <taxon>Streptophyta</taxon>
        <taxon>Embryophyta</taxon>
        <taxon>Tracheophyta</taxon>
        <taxon>Spermatophyta</taxon>
        <taxon>Magnoliopsida</taxon>
        <taxon>eudicotyledons</taxon>
        <taxon>Gunneridae</taxon>
        <taxon>Pentapetalae</taxon>
        <taxon>asterids</taxon>
        <taxon>lamiids</taxon>
        <taxon>Solanales</taxon>
        <taxon>Solanaceae</taxon>
        <taxon>Solanoideae</taxon>
        <taxon>Datureae</taxon>
        <taxon>Datura</taxon>
    </lineage>
</organism>
<dbReference type="Pfam" id="PF11707">
    <property type="entry name" value="Npa1"/>
    <property type="match status" value="2"/>
</dbReference>
<dbReference type="InterPro" id="IPR021714">
    <property type="entry name" value="URB1_N"/>
</dbReference>
<reference evidence="3 4" key="1">
    <citation type="journal article" date="2021" name="BMC Genomics">
        <title>Datura genome reveals duplications of psychoactive alkaloid biosynthetic genes and high mutation rate following tissue culture.</title>
        <authorList>
            <person name="Rajewski A."/>
            <person name="Carter-House D."/>
            <person name="Stajich J."/>
            <person name="Litt A."/>
        </authorList>
    </citation>
    <scope>NUCLEOTIDE SEQUENCE [LARGE SCALE GENOMIC DNA]</scope>
    <source>
        <strain evidence="3">AR-01</strain>
    </source>
</reference>
<dbReference type="Proteomes" id="UP000823775">
    <property type="component" value="Unassembled WGS sequence"/>
</dbReference>
<evidence type="ECO:0000313" key="4">
    <source>
        <dbReference type="Proteomes" id="UP000823775"/>
    </source>
</evidence>
<gene>
    <name evidence="3" type="ORF">HAX54_019312</name>
</gene>
<feature type="domain" description="URB1 N-terminal" evidence="2">
    <location>
        <begin position="212"/>
        <end position="268"/>
    </location>
</feature>
<dbReference type="PANTHER" id="PTHR13500:SF0">
    <property type="entry name" value="NUCLEOLAR PRE-RIBOSOMAL-ASSOCIATED PROTEIN 1"/>
    <property type="match status" value="1"/>
</dbReference>
<name>A0ABS8UQ23_DATST</name>
<evidence type="ECO:0000259" key="2">
    <source>
        <dbReference type="Pfam" id="PF11707"/>
    </source>
</evidence>
<dbReference type="EMBL" id="JACEIK010002344">
    <property type="protein sequence ID" value="MCD9560595.1"/>
    <property type="molecule type" value="Genomic_DNA"/>
</dbReference>
<feature type="domain" description="URB1 N-terminal" evidence="2">
    <location>
        <begin position="75"/>
        <end position="168"/>
    </location>
</feature>
<dbReference type="PANTHER" id="PTHR13500">
    <property type="entry name" value="NUCLEOLAR PRERIBOSOMAL-ASSOCIATED PROTEIN 1"/>
    <property type="match status" value="1"/>
</dbReference>
<keyword evidence="4" id="KW-1185">Reference proteome</keyword>
<sequence length="299" mass="33200">MLQRSSSNFSSPTPDPNFSAYSSRTQPSVSNSNKQGLEKQNWTLLFFNLIFWIFSTIHYGKNRADKDPKVAVIVSALDKFAKVIMEKRMNDLYKELNSKEAKRQRAVLSLLASIVRRSSWMAWEVAKSFDFKIPIFGRLAKSGKQKKIEGRKEAPFGRKAFVGLLYHFGGFSSQFIGPTGLRSVLFGSVTLEQLASISGQEDLARYPSPLRGNPKRLLGLMKKLKAGEIENHRNLLLAIVKGKPSFGSAYLDEFPYSLEDPSSRNWFASVSLAAHVLSSVGDGLAFGFLDSQTQGAASS</sequence>